<dbReference type="Proteomes" id="UP000381693">
    <property type="component" value="Unassembled WGS sequence"/>
</dbReference>
<evidence type="ECO:0000313" key="8">
    <source>
        <dbReference type="EMBL" id="VVM05850.1"/>
    </source>
</evidence>
<evidence type="ECO:0000256" key="7">
    <source>
        <dbReference type="HAMAP-Rule" id="MF_01337"/>
    </source>
</evidence>
<dbReference type="EMBL" id="CABFUZ020000099">
    <property type="protein sequence ID" value="VVM05850.1"/>
    <property type="molecule type" value="Genomic_DNA"/>
</dbReference>
<dbReference type="GO" id="GO:0008097">
    <property type="term" value="F:5S rRNA binding"/>
    <property type="evidence" value="ECO:0007669"/>
    <property type="project" value="TreeGrafter"/>
</dbReference>
<comment type="function">
    <text evidence="7">This is one of the proteins that bind and probably mediate the attachment of the 5S RNA into the large ribosomal subunit, where it forms part of the central protuberance.</text>
</comment>
<evidence type="ECO:0000256" key="5">
    <source>
        <dbReference type="ARBA" id="ARBA00023274"/>
    </source>
</evidence>
<dbReference type="Gene3D" id="3.30.420.100">
    <property type="match status" value="1"/>
</dbReference>
<name>A0A5E6MC25_9BACT</name>
<comment type="subunit">
    <text evidence="7">Part of the 50S ribosomal subunit; part of the 5S rRNA/L5/L18/L25 subcomplex. Contacts the 5S and 23S rRNAs.</text>
</comment>
<dbReference type="CDD" id="cd00432">
    <property type="entry name" value="Ribosomal_L18_L5e"/>
    <property type="match status" value="1"/>
</dbReference>
<dbReference type="InterPro" id="IPR057268">
    <property type="entry name" value="Ribosomal_L18"/>
</dbReference>
<evidence type="ECO:0000256" key="4">
    <source>
        <dbReference type="ARBA" id="ARBA00022980"/>
    </source>
</evidence>
<dbReference type="HAMAP" id="MF_01337_B">
    <property type="entry name" value="Ribosomal_uL18_B"/>
    <property type="match status" value="1"/>
</dbReference>
<dbReference type="OrthoDB" id="9810939at2"/>
<keyword evidence="5 7" id="KW-0687">Ribonucleoprotein</keyword>
<comment type="similarity">
    <text evidence="1 7">Belongs to the universal ribosomal protein uL18 family.</text>
</comment>
<sequence length="117" mass="12897">MRLGRREMRDRRHLRTRRKVVGSGARPRLSVHFSGQHIYAQVIDDGEGKTLAFVSTRQKALAGLRANVAGASKVGARLAEEARQKGVQKVVFDRGGFLYHGKVEALANAAREAGLEF</sequence>
<evidence type="ECO:0000256" key="2">
    <source>
        <dbReference type="ARBA" id="ARBA00022730"/>
    </source>
</evidence>
<dbReference type="PANTHER" id="PTHR12899:SF3">
    <property type="entry name" value="LARGE RIBOSOMAL SUBUNIT PROTEIN UL18M"/>
    <property type="match status" value="1"/>
</dbReference>
<dbReference type="GO" id="GO:0022625">
    <property type="term" value="C:cytosolic large ribosomal subunit"/>
    <property type="evidence" value="ECO:0007669"/>
    <property type="project" value="TreeGrafter"/>
</dbReference>
<dbReference type="AlphaFoldDB" id="A0A5E6MC25"/>
<dbReference type="Pfam" id="PF00861">
    <property type="entry name" value="Ribosomal_L18p"/>
    <property type="match status" value="1"/>
</dbReference>
<dbReference type="InterPro" id="IPR004389">
    <property type="entry name" value="Ribosomal_uL18_bac-type"/>
</dbReference>
<dbReference type="InterPro" id="IPR005484">
    <property type="entry name" value="Ribosomal_uL18_bac/plant/anim"/>
</dbReference>
<keyword evidence="9" id="KW-1185">Reference proteome</keyword>
<dbReference type="SUPFAM" id="SSF53137">
    <property type="entry name" value="Translational machinery components"/>
    <property type="match status" value="1"/>
</dbReference>
<dbReference type="NCBIfam" id="TIGR00060">
    <property type="entry name" value="L18_bact"/>
    <property type="match status" value="1"/>
</dbReference>
<comment type="caution">
    <text evidence="8">The sequence shown here is derived from an EMBL/GenBank/DDBJ whole genome shotgun (WGS) entry which is preliminary data.</text>
</comment>
<dbReference type="FunFam" id="3.30.420.100:FF:000001">
    <property type="entry name" value="50S ribosomal protein L18"/>
    <property type="match status" value="1"/>
</dbReference>
<evidence type="ECO:0000256" key="6">
    <source>
        <dbReference type="ARBA" id="ARBA00035197"/>
    </source>
</evidence>
<accession>A0A5E6MC25</accession>
<keyword evidence="3 7" id="KW-0694">RNA-binding</keyword>
<protein>
    <recommendedName>
        <fullName evidence="6 7">Large ribosomal subunit protein uL18</fullName>
    </recommendedName>
</protein>
<reference evidence="8" key="1">
    <citation type="submission" date="2019-09" db="EMBL/GenBank/DDBJ databases">
        <authorList>
            <person name="Cremers G."/>
        </authorList>
    </citation>
    <scope>NUCLEOTIDE SEQUENCE [LARGE SCALE GENOMIC DNA]</scope>
    <source>
        <strain evidence="8">3B</strain>
    </source>
</reference>
<keyword evidence="4 7" id="KW-0689">Ribosomal protein</keyword>
<keyword evidence="2 7" id="KW-0699">rRNA-binding</keyword>
<proteinExistence type="inferred from homology"/>
<gene>
    <name evidence="7 8" type="primary">rplR</name>
    <name evidence="8" type="ORF">MAMC_00819</name>
</gene>
<dbReference type="GO" id="GO:0006412">
    <property type="term" value="P:translation"/>
    <property type="evidence" value="ECO:0007669"/>
    <property type="project" value="UniProtKB-UniRule"/>
</dbReference>
<dbReference type="GO" id="GO:0003735">
    <property type="term" value="F:structural constituent of ribosome"/>
    <property type="evidence" value="ECO:0007669"/>
    <property type="project" value="InterPro"/>
</dbReference>
<dbReference type="PANTHER" id="PTHR12899">
    <property type="entry name" value="39S RIBOSOMAL PROTEIN L18, MITOCHONDRIAL"/>
    <property type="match status" value="1"/>
</dbReference>
<evidence type="ECO:0000256" key="3">
    <source>
        <dbReference type="ARBA" id="ARBA00022884"/>
    </source>
</evidence>
<evidence type="ECO:0000313" key="9">
    <source>
        <dbReference type="Proteomes" id="UP000381693"/>
    </source>
</evidence>
<organism evidence="8 9">
    <name type="scientific">Methylacidimicrobium cyclopophantes</name>
    <dbReference type="NCBI Taxonomy" id="1041766"/>
    <lineage>
        <taxon>Bacteria</taxon>
        <taxon>Pseudomonadati</taxon>
        <taxon>Verrucomicrobiota</taxon>
        <taxon>Methylacidimicrobium</taxon>
    </lineage>
</organism>
<evidence type="ECO:0000256" key="1">
    <source>
        <dbReference type="ARBA" id="ARBA00007116"/>
    </source>
</evidence>
<dbReference type="RefSeq" id="WP_142524889.1">
    <property type="nucleotide sequence ID" value="NZ_CABFUZ020000099.1"/>
</dbReference>